<keyword evidence="3" id="KW-1185">Reference proteome</keyword>
<organism evidence="2 3">
    <name type="scientific">Terribacillus aidingensis</name>
    <dbReference type="NCBI Taxonomy" id="586416"/>
    <lineage>
        <taxon>Bacteria</taxon>
        <taxon>Bacillati</taxon>
        <taxon>Bacillota</taxon>
        <taxon>Bacilli</taxon>
        <taxon>Bacillales</taxon>
        <taxon>Bacillaceae</taxon>
        <taxon>Terribacillus</taxon>
    </lineage>
</organism>
<evidence type="ECO:0000313" key="2">
    <source>
        <dbReference type="EMBL" id="SNZ05601.1"/>
    </source>
</evidence>
<gene>
    <name evidence="2" type="ORF">SAMN05421503_0993</name>
</gene>
<reference evidence="3" key="1">
    <citation type="submission" date="2017-09" db="EMBL/GenBank/DDBJ databases">
        <authorList>
            <person name="Varghese N."/>
            <person name="Submissions S."/>
        </authorList>
    </citation>
    <scope>NUCLEOTIDE SEQUENCE [LARGE SCALE GENOMIC DNA]</scope>
    <source>
        <strain evidence="3">CGMCC 1.8913</strain>
    </source>
</reference>
<dbReference type="AlphaFoldDB" id="A0A285ND66"/>
<accession>A0A285ND66</accession>
<name>A0A285ND66_9BACI</name>
<proteinExistence type="predicted"/>
<sequence>MKKQKHRVDGGLWIDDTYQPGMEEGLTANRDEKNPKKHVQADYEGDIGDKNTLGHYR</sequence>
<evidence type="ECO:0000256" key="1">
    <source>
        <dbReference type="SAM" id="MobiDB-lite"/>
    </source>
</evidence>
<protein>
    <submittedName>
        <fullName evidence="2">Uncharacterized protein</fullName>
    </submittedName>
</protein>
<dbReference type="Proteomes" id="UP000219356">
    <property type="component" value="Unassembled WGS sequence"/>
</dbReference>
<evidence type="ECO:0000313" key="3">
    <source>
        <dbReference type="Proteomes" id="UP000219356"/>
    </source>
</evidence>
<dbReference type="EMBL" id="OBEK01000001">
    <property type="protein sequence ID" value="SNZ05601.1"/>
    <property type="molecule type" value="Genomic_DNA"/>
</dbReference>
<feature type="region of interest" description="Disordered" evidence="1">
    <location>
        <begin position="1"/>
        <end position="57"/>
    </location>
</feature>
<dbReference type="RefSeq" id="WP_179636838.1">
    <property type="nucleotide sequence ID" value="NZ_OBEK01000001.1"/>
</dbReference>